<accession>A0A6B1D2E1</accession>
<dbReference type="EMBL" id="VXMH01000010">
    <property type="protein sequence ID" value="MYC93632.1"/>
    <property type="molecule type" value="Genomic_DNA"/>
</dbReference>
<dbReference type="AlphaFoldDB" id="A0A6B1D2E1"/>
<name>A0A6B1D2E1_9CHLR</name>
<organism evidence="1">
    <name type="scientific">Caldilineaceae bacterium SB0661_bin_32</name>
    <dbReference type="NCBI Taxonomy" id="2605255"/>
    <lineage>
        <taxon>Bacteria</taxon>
        <taxon>Bacillati</taxon>
        <taxon>Chloroflexota</taxon>
        <taxon>Caldilineae</taxon>
        <taxon>Caldilineales</taxon>
        <taxon>Caldilineaceae</taxon>
    </lineage>
</organism>
<gene>
    <name evidence="1" type="ORF">F4X14_01560</name>
</gene>
<protein>
    <submittedName>
        <fullName evidence="1">Uncharacterized protein</fullName>
    </submittedName>
</protein>
<comment type="caution">
    <text evidence="1">The sequence shown here is derived from an EMBL/GenBank/DDBJ whole genome shotgun (WGS) entry which is preliminary data.</text>
</comment>
<reference evidence="1" key="1">
    <citation type="submission" date="2019-09" db="EMBL/GenBank/DDBJ databases">
        <title>Characterisation of the sponge microbiome using genome-centric metagenomics.</title>
        <authorList>
            <person name="Engelberts J.P."/>
            <person name="Robbins S.J."/>
            <person name="De Goeij J.M."/>
            <person name="Aranda M."/>
            <person name="Bell S.C."/>
            <person name="Webster N.S."/>
        </authorList>
    </citation>
    <scope>NUCLEOTIDE SEQUENCE</scope>
    <source>
        <strain evidence="1">SB0661_bin_32</strain>
    </source>
</reference>
<sequence>MTLEIALVHGGTRVALAPGGLDAEDAGYNQIVAAVQARTLPAASLIETPPVHQRVREPAGSAIDLWQRYASRAALRDATHAIERLLEAANRGAAVYLEYSDGSGGVDDAWRSRLLAAHLQWPADQQLRLRNNELAVTIELTREPYWMGARRELLSSRPVGHGGTFAVENAAGVTETPLEVRIGWPGTANLRVYIAAGPVAVPGGSFVSTSIQSASLAAGTETVWRRVAVPSSGSGWRRLILAHSASGSALTALRGNNIWLSAGVGSNSMEFRRSDWRRLGYLEGRESSFTDLGVHYVDGDRVWLRAFCGRAVSTGAGTLYFAPAERWRSYVAMGTPAGTLVDDGGEVVSDAGGVAAAGDVLTAVPGERVEYLALVETASGVRTATVDIGAFYRPRRLTI</sequence>
<proteinExistence type="predicted"/>
<evidence type="ECO:0000313" key="1">
    <source>
        <dbReference type="EMBL" id="MYC93632.1"/>
    </source>
</evidence>